<dbReference type="SUPFAM" id="SSF57667">
    <property type="entry name" value="beta-beta-alpha zinc fingers"/>
    <property type="match status" value="1"/>
</dbReference>
<evidence type="ECO:0000313" key="4">
    <source>
        <dbReference type="EMBL" id="KAK9811746.1"/>
    </source>
</evidence>
<evidence type="ECO:0000256" key="2">
    <source>
        <dbReference type="SAM" id="MobiDB-lite"/>
    </source>
</evidence>
<dbReference type="PROSITE" id="PS51309">
    <property type="entry name" value="PABC"/>
    <property type="match status" value="1"/>
</dbReference>
<dbReference type="Pfam" id="PF00658">
    <property type="entry name" value="MLLE"/>
    <property type="match status" value="1"/>
</dbReference>
<keyword evidence="1" id="KW-0175">Coiled coil</keyword>
<sequence>MRIIETARKKTGGSASSLSAPREHVEPVPQTEPADLTVREPNVAAERRSEQEQLQLGVETALAKAVGHQAALAVKEERDSLVDELARQNAKLTVQLQQLRQTDDEHIELLLDRIAELERENFRLVKQKYASAAQQTQKSSNAQQAELEILRSRVRLLEQAHAAPAATRAAHSPAAVIPGMEVVLEQVQGLKDQLAALLAATAPGAQLQLQPQLPAPSNDSQDRTVEELREAKHDRPKADRTSAKDERQSQRASDGKLAVSSSPRSQAAKPTDSNAAGVRQSSDGKPSQLPSAKAEASSSSDQIGRQVAMDPAGSLGVEEGEILPGREGEVTLTMLAGKPAKEQKRLIGERLIPLVQQQLIDPQPLRKIIRMLLELDNAYLLGLLGSPEALASKVAKVLRTLQHTEEQRDKQEGLYCVVCDVKCPHKLHMMEHMSSKKHYQTVRDRYKQLTGLTLREGFNDHESCKNPRPTHALGEDEAARVHQCPVCRKKLHFIPHLRHLWHNDHRAATGSARKKALAELQRQKQCYILAAGEER</sequence>
<feature type="domain" description="PABC" evidence="3">
    <location>
        <begin position="327"/>
        <end position="406"/>
    </location>
</feature>
<dbReference type="InterPro" id="IPR036053">
    <property type="entry name" value="PABP-dom"/>
</dbReference>
<dbReference type="SMART" id="SM00517">
    <property type="entry name" value="PolyA"/>
    <property type="match status" value="1"/>
</dbReference>
<keyword evidence="5" id="KW-1185">Reference proteome</keyword>
<dbReference type="Gene3D" id="1.10.1900.10">
    <property type="entry name" value="c-terminal domain of poly(a) binding protein"/>
    <property type="match status" value="1"/>
</dbReference>
<proteinExistence type="predicted"/>
<feature type="coiled-coil region" evidence="1">
    <location>
        <begin position="82"/>
        <end position="200"/>
    </location>
</feature>
<dbReference type="GO" id="GO:0003723">
    <property type="term" value="F:RNA binding"/>
    <property type="evidence" value="ECO:0007669"/>
    <property type="project" value="InterPro"/>
</dbReference>
<dbReference type="Gene3D" id="3.30.160.60">
    <property type="entry name" value="Classic Zinc Finger"/>
    <property type="match status" value="1"/>
</dbReference>
<feature type="region of interest" description="Disordered" evidence="2">
    <location>
        <begin position="208"/>
        <end position="304"/>
    </location>
</feature>
<dbReference type="EMBL" id="JALJOR010000009">
    <property type="protein sequence ID" value="KAK9811746.1"/>
    <property type="molecule type" value="Genomic_DNA"/>
</dbReference>
<comment type="caution">
    <text evidence="4">The sequence shown here is derived from an EMBL/GenBank/DDBJ whole genome shotgun (WGS) entry which is preliminary data.</text>
</comment>
<organism evidence="4 5">
    <name type="scientific">[Myrmecia] bisecta</name>
    <dbReference type="NCBI Taxonomy" id="41462"/>
    <lineage>
        <taxon>Eukaryota</taxon>
        <taxon>Viridiplantae</taxon>
        <taxon>Chlorophyta</taxon>
        <taxon>core chlorophytes</taxon>
        <taxon>Trebouxiophyceae</taxon>
        <taxon>Trebouxiales</taxon>
        <taxon>Trebouxiaceae</taxon>
        <taxon>Myrmecia</taxon>
    </lineage>
</organism>
<feature type="region of interest" description="Disordered" evidence="2">
    <location>
        <begin position="1"/>
        <end position="37"/>
    </location>
</feature>
<accession>A0AAW1PQQ2</accession>
<dbReference type="AlphaFoldDB" id="A0AAW1PQQ2"/>
<evidence type="ECO:0000256" key="1">
    <source>
        <dbReference type="SAM" id="Coils"/>
    </source>
</evidence>
<name>A0AAW1PQQ2_9CHLO</name>
<evidence type="ECO:0000313" key="5">
    <source>
        <dbReference type="Proteomes" id="UP001489004"/>
    </source>
</evidence>
<feature type="compositionally biased region" description="Basic and acidic residues" evidence="2">
    <location>
        <begin position="220"/>
        <end position="249"/>
    </location>
</feature>
<evidence type="ECO:0000259" key="3">
    <source>
        <dbReference type="PROSITE" id="PS51309"/>
    </source>
</evidence>
<dbReference type="InterPro" id="IPR013087">
    <property type="entry name" value="Znf_C2H2_type"/>
</dbReference>
<gene>
    <name evidence="4" type="ORF">WJX72_009450</name>
</gene>
<dbReference type="Pfam" id="PF12874">
    <property type="entry name" value="zf-met"/>
    <property type="match status" value="1"/>
</dbReference>
<dbReference type="Proteomes" id="UP001489004">
    <property type="component" value="Unassembled WGS sequence"/>
</dbReference>
<dbReference type="SUPFAM" id="SSF63570">
    <property type="entry name" value="PABC (PABP) domain"/>
    <property type="match status" value="1"/>
</dbReference>
<feature type="compositionally biased region" description="Polar residues" evidence="2">
    <location>
        <begin position="271"/>
        <end position="303"/>
    </location>
</feature>
<protein>
    <recommendedName>
        <fullName evidence="3">PABC domain-containing protein</fullName>
    </recommendedName>
</protein>
<reference evidence="4 5" key="1">
    <citation type="journal article" date="2024" name="Nat. Commun.">
        <title>Phylogenomics reveals the evolutionary origins of lichenization in chlorophyte algae.</title>
        <authorList>
            <person name="Puginier C."/>
            <person name="Libourel C."/>
            <person name="Otte J."/>
            <person name="Skaloud P."/>
            <person name="Haon M."/>
            <person name="Grisel S."/>
            <person name="Petersen M."/>
            <person name="Berrin J.G."/>
            <person name="Delaux P.M."/>
            <person name="Dal Grande F."/>
            <person name="Keller J."/>
        </authorList>
    </citation>
    <scope>NUCLEOTIDE SEQUENCE [LARGE SCALE GENOMIC DNA]</scope>
    <source>
        <strain evidence="4 5">SAG 2043</strain>
    </source>
</reference>
<dbReference type="InterPro" id="IPR002004">
    <property type="entry name" value="PABP_HYD_C"/>
</dbReference>
<dbReference type="InterPro" id="IPR036236">
    <property type="entry name" value="Znf_C2H2_sf"/>
</dbReference>